<sequence>MSVFMSFFYSLFAGILLSCNISMAQESETADVLFEKGVQYAGKQDYQQAMQWYLKAADEGNTDAMYNIGNLYAKGEGVEWSYQQAMQWWLKAADKGHINSMLMIGGYYYASTEYPEAMQWYLKAANKGSPNAMLRLGCLYKEGLGVKQDKEQAEFWYRKAKEEQK</sequence>
<dbReference type="PANTHER" id="PTHR11102">
    <property type="entry name" value="SEL-1-LIKE PROTEIN"/>
    <property type="match status" value="1"/>
</dbReference>
<dbReference type="EMBL" id="CP029822">
    <property type="protein sequence ID" value="AZS49980.1"/>
    <property type="molecule type" value="Genomic_DNA"/>
</dbReference>
<dbReference type="InterPro" id="IPR050767">
    <property type="entry name" value="Sel1_AlgK"/>
</dbReference>
<evidence type="ECO:0000313" key="2">
    <source>
        <dbReference type="EMBL" id="AZS49980.1"/>
    </source>
</evidence>
<keyword evidence="1" id="KW-0732">Signal</keyword>
<organism evidence="2 3">
    <name type="scientific">Entomomonas moraniae</name>
    <dbReference type="NCBI Taxonomy" id="2213226"/>
    <lineage>
        <taxon>Bacteria</taxon>
        <taxon>Pseudomonadati</taxon>
        <taxon>Pseudomonadota</taxon>
        <taxon>Gammaproteobacteria</taxon>
        <taxon>Pseudomonadales</taxon>
        <taxon>Pseudomonadaceae</taxon>
        <taxon>Entomomonas</taxon>
    </lineage>
</organism>
<dbReference type="Gene3D" id="1.25.40.10">
    <property type="entry name" value="Tetratricopeptide repeat domain"/>
    <property type="match status" value="1"/>
</dbReference>
<evidence type="ECO:0000256" key="1">
    <source>
        <dbReference type="SAM" id="SignalP"/>
    </source>
</evidence>
<feature type="signal peptide" evidence="1">
    <location>
        <begin position="1"/>
        <end position="24"/>
    </location>
</feature>
<dbReference type="Pfam" id="PF08238">
    <property type="entry name" value="Sel1"/>
    <property type="match status" value="4"/>
</dbReference>
<dbReference type="SMART" id="SM00671">
    <property type="entry name" value="SEL1"/>
    <property type="match status" value="4"/>
</dbReference>
<dbReference type="InterPro" id="IPR011990">
    <property type="entry name" value="TPR-like_helical_dom_sf"/>
</dbReference>
<protein>
    <submittedName>
        <fullName evidence="2">Sel1 repeat family protein</fullName>
    </submittedName>
</protein>
<dbReference type="Proteomes" id="UP000273143">
    <property type="component" value="Chromosome"/>
</dbReference>
<accession>A0A3S9XC46</accession>
<dbReference type="PANTHER" id="PTHR11102:SF160">
    <property type="entry name" value="ERAD-ASSOCIATED E3 UBIQUITIN-PROTEIN LIGASE COMPONENT HRD3"/>
    <property type="match status" value="1"/>
</dbReference>
<dbReference type="RefSeq" id="WP_127162146.1">
    <property type="nucleotide sequence ID" value="NZ_CP029822.1"/>
</dbReference>
<reference evidence="3" key="1">
    <citation type="submission" date="2018-06" db="EMBL/GenBank/DDBJ databases">
        <title>Complete genome of Pseudomonas insecticola strain QZS01.</title>
        <authorList>
            <person name="Wang J."/>
            <person name="Su Q."/>
        </authorList>
    </citation>
    <scope>NUCLEOTIDE SEQUENCE [LARGE SCALE GENOMIC DNA]</scope>
    <source>
        <strain evidence="3">QZS01</strain>
    </source>
</reference>
<proteinExistence type="predicted"/>
<dbReference type="SUPFAM" id="SSF81901">
    <property type="entry name" value="HCP-like"/>
    <property type="match status" value="1"/>
</dbReference>
<dbReference type="AlphaFoldDB" id="A0A3S9XC46"/>
<feature type="chain" id="PRO_5019559671" evidence="1">
    <location>
        <begin position="25"/>
        <end position="165"/>
    </location>
</feature>
<name>A0A3S9XC46_9GAMM</name>
<dbReference type="KEGG" id="emo:DM558_03950"/>
<keyword evidence="3" id="KW-1185">Reference proteome</keyword>
<evidence type="ECO:0000313" key="3">
    <source>
        <dbReference type="Proteomes" id="UP000273143"/>
    </source>
</evidence>
<dbReference type="InterPro" id="IPR006597">
    <property type="entry name" value="Sel1-like"/>
</dbReference>
<gene>
    <name evidence="2" type="ORF">DM558_03950</name>
</gene>